<evidence type="ECO:0000256" key="7">
    <source>
        <dbReference type="ARBA" id="ARBA00023136"/>
    </source>
</evidence>
<evidence type="ECO:0000256" key="8">
    <source>
        <dbReference type="PIRNR" id="PIRNR018472"/>
    </source>
</evidence>
<comment type="function">
    <text evidence="8">Involved in formation of the rod shape of the cell. May also contribute to regulation of formation of penicillin-binding proteins.</text>
</comment>
<evidence type="ECO:0000256" key="9">
    <source>
        <dbReference type="SAM" id="Phobius"/>
    </source>
</evidence>
<comment type="subcellular location">
    <subcellularLocation>
        <location evidence="8">Cell inner membrane</location>
    </subcellularLocation>
    <subcellularLocation>
        <location evidence="1">Cell membrane</location>
        <topology evidence="1">Multi-pass membrane protein</topology>
    </subcellularLocation>
</comment>
<dbReference type="InterPro" id="IPR026034">
    <property type="entry name" value="MreD_proteobac"/>
</dbReference>
<protein>
    <recommendedName>
        <fullName evidence="8">Rod shape-determining protein MreD</fullName>
    </recommendedName>
</protein>
<accession>A0ABW3HFE0</accession>
<dbReference type="NCBIfam" id="TIGR03426">
    <property type="entry name" value="shape_MreD"/>
    <property type="match status" value="1"/>
</dbReference>
<name>A0ABW3HFE0_9GAMM</name>
<dbReference type="PANTHER" id="PTHR37484">
    <property type="entry name" value="ROD SHAPE-DETERMINING PROTEIN MRED"/>
    <property type="match status" value="1"/>
</dbReference>
<dbReference type="Pfam" id="PF04093">
    <property type="entry name" value="MreD"/>
    <property type="match status" value="1"/>
</dbReference>
<dbReference type="EMBL" id="JBHTIT010000001">
    <property type="protein sequence ID" value="MFD0950188.1"/>
    <property type="molecule type" value="Genomic_DNA"/>
</dbReference>
<sequence length="158" mass="17924">MLRHHNPFLGILLSVIAALLLSILPLSSELNPWRPEWLTLILIFWGMHAPQWVGIWIALILGVILDVLLATPLGFYGLSSVVVIQLARATQRWSGIFSVRQTTLLVLSLILVSRVIHFVLLTLQNLMPDPTIFFLPVLSSAMMWPTILLLLKRWSQRT</sequence>
<feature type="transmembrane region" description="Helical" evidence="9">
    <location>
        <begin position="132"/>
        <end position="151"/>
    </location>
</feature>
<keyword evidence="7 8" id="KW-0472">Membrane</keyword>
<feature type="transmembrane region" description="Helical" evidence="9">
    <location>
        <begin position="104"/>
        <end position="126"/>
    </location>
</feature>
<keyword evidence="4 9" id="KW-0812">Transmembrane</keyword>
<keyword evidence="6 9" id="KW-1133">Transmembrane helix</keyword>
<keyword evidence="11" id="KW-1185">Reference proteome</keyword>
<proteinExistence type="inferred from homology"/>
<organism evidence="10 11">
    <name type="scientific">Paraperlucidibaca wandonensis</name>
    <dbReference type="NCBI Taxonomy" id="1268273"/>
    <lineage>
        <taxon>Bacteria</taxon>
        <taxon>Pseudomonadati</taxon>
        <taxon>Pseudomonadota</taxon>
        <taxon>Gammaproteobacteria</taxon>
        <taxon>Moraxellales</taxon>
        <taxon>Moraxellaceae</taxon>
        <taxon>Paraperlucidibaca</taxon>
    </lineage>
</organism>
<dbReference type="Proteomes" id="UP001597044">
    <property type="component" value="Unassembled WGS sequence"/>
</dbReference>
<dbReference type="InterPro" id="IPR007227">
    <property type="entry name" value="Cell_shape_determining_MreD"/>
</dbReference>
<dbReference type="PIRSF" id="PIRSF018472">
    <property type="entry name" value="MreD_proteobac"/>
    <property type="match status" value="1"/>
</dbReference>
<gene>
    <name evidence="10" type="primary">mreD</name>
    <name evidence="10" type="ORF">ACFQ0F_07275</name>
</gene>
<feature type="transmembrane region" description="Helical" evidence="9">
    <location>
        <begin position="52"/>
        <end position="84"/>
    </location>
</feature>
<evidence type="ECO:0000256" key="5">
    <source>
        <dbReference type="ARBA" id="ARBA00022960"/>
    </source>
</evidence>
<keyword evidence="3 8" id="KW-1003">Cell membrane</keyword>
<comment type="similarity">
    <text evidence="2 8">Belongs to the MreD family.</text>
</comment>
<evidence type="ECO:0000256" key="1">
    <source>
        <dbReference type="ARBA" id="ARBA00004651"/>
    </source>
</evidence>
<evidence type="ECO:0000256" key="4">
    <source>
        <dbReference type="ARBA" id="ARBA00022692"/>
    </source>
</evidence>
<keyword evidence="5 8" id="KW-0133">Cell shape</keyword>
<evidence type="ECO:0000256" key="3">
    <source>
        <dbReference type="ARBA" id="ARBA00022475"/>
    </source>
</evidence>
<dbReference type="RefSeq" id="WP_340675579.1">
    <property type="nucleotide sequence ID" value="NZ_JBHTIT010000001.1"/>
</dbReference>
<comment type="caution">
    <text evidence="10">The sequence shown here is derived from an EMBL/GenBank/DDBJ whole genome shotgun (WGS) entry which is preliminary data.</text>
</comment>
<evidence type="ECO:0000313" key="11">
    <source>
        <dbReference type="Proteomes" id="UP001597044"/>
    </source>
</evidence>
<dbReference type="PANTHER" id="PTHR37484:SF1">
    <property type="entry name" value="ROD SHAPE-DETERMINING PROTEIN MRED"/>
    <property type="match status" value="1"/>
</dbReference>
<reference evidence="11" key="1">
    <citation type="journal article" date="2019" name="Int. J. Syst. Evol. Microbiol.">
        <title>The Global Catalogue of Microorganisms (GCM) 10K type strain sequencing project: providing services to taxonomists for standard genome sequencing and annotation.</title>
        <authorList>
            <consortium name="The Broad Institute Genomics Platform"/>
            <consortium name="The Broad Institute Genome Sequencing Center for Infectious Disease"/>
            <person name="Wu L."/>
            <person name="Ma J."/>
        </authorList>
    </citation>
    <scope>NUCLEOTIDE SEQUENCE [LARGE SCALE GENOMIC DNA]</scope>
    <source>
        <strain evidence="11">CCUG 63419</strain>
    </source>
</reference>
<evidence type="ECO:0000256" key="6">
    <source>
        <dbReference type="ARBA" id="ARBA00022989"/>
    </source>
</evidence>
<evidence type="ECO:0000256" key="2">
    <source>
        <dbReference type="ARBA" id="ARBA00007776"/>
    </source>
</evidence>
<keyword evidence="8" id="KW-0997">Cell inner membrane</keyword>
<evidence type="ECO:0000313" key="10">
    <source>
        <dbReference type="EMBL" id="MFD0950188.1"/>
    </source>
</evidence>